<reference evidence="10 11" key="1">
    <citation type="submission" date="2018-03" db="EMBL/GenBank/DDBJ databases">
        <authorList>
            <person name="Gulvik C.A."/>
        </authorList>
    </citation>
    <scope>NUCLEOTIDE SEQUENCE [LARGE SCALE GENOMIC DNA]</scope>
    <source>
        <strain evidence="10 11">JCM 31581</strain>
    </source>
</reference>
<evidence type="ECO:0000256" key="7">
    <source>
        <dbReference type="ARBA" id="ARBA00022989"/>
    </source>
</evidence>
<evidence type="ECO:0000256" key="1">
    <source>
        <dbReference type="ARBA" id="ARBA00004651"/>
    </source>
</evidence>
<dbReference type="AlphaFoldDB" id="A0A429Z5X5"/>
<keyword evidence="6 9" id="KW-0812">Transmembrane</keyword>
<evidence type="ECO:0000313" key="11">
    <source>
        <dbReference type="Proteomes" id="UP000277864"/>
    </source>
</evidence>
<evidence type="ECO:0000313" key="10">
    <source>
        <dbReference type="EMBL" id="RST89078.1"/>
    </source>
</evidence>
<dbReference type="InterPro" id="IPR004700">
    <property type="entry name" value="PTS_IIC_man"/>
</dbReference>
<feature type="transmembrane region" description="Helical" evidence="9">
    <location>
        <begin position="145"/>
        <end position="168"/>
    </location>
</feature>
<evidence type="ECO:0000256" key="9">
    <source>
        <dbReference type="SAM" id="Phobius"/>
    </source>
</evidence>
<sequence length="274" mass="30371">MSLWQASLIGIFAYLGRNQVPWFFGTTGGWYGIGRPLVAGGICGFILGDIYLGIFCGILIQALYIGQITPGSAMHSDVNLASFVGISIAISSHTHPEVAVMLAIPLGLLGVYLNQLTMSAQVCFSKKAMTYAETGDARKIRWINICGTSISFLERFSVVLLLCYFGSPVITKVLEIVPEVVVYFLVISGRVIPLIGFSMLLNQIINEGWMMVLFLFGWLMCFIFKLSMLHLILVAFFISIIYLLAYTKGCSETILVQQDTLQRNNIEEEGDYEE</sequence>
<accession>A0A429Z5X5</accession>
<feature type="transmembrane region" description="Helical" evidence="9">
    <location>
        <begin position="100"/>
        <end position="124"/>
    </location>
</feature>
<keyword evidence="3" id="KW-1003">Cell membrane</keyword>
<keyword evidence="5" id="KW-0598">Phosphotransferase system</keyword>
<feature type="transmembrane region" description="Helical" evidence="9">
    <location>
        <begin position="37"/>
        <end position="66"/>
    </location>
</feature>
<evidence type="ECO:0000256" key="3">
    <source>
        <dbReference type="ARBA" id="ARBA00022475"/>
    </source>
</evidence>
<dbReference type="RefSeq" id="WP_125943505.1">
    <property type="nucleotide sequence ID" value="NZ_PXZH01000003.1"/>
</dbReference>
<keyword evidence="7 9" id="KW-1133">Transmembrane helix</keyword>
<keyword evidence="11" id="KW-1185">Reference proteome</keyword>
<evidence type="ECO:0000256" key="2">
    <source>
        <dbReference type="ARBA" id="ARBA00022448"/>
    </source>
</evidence>
<dbReference type="GO" id="GO:0009401">
    <property type="term" value="P:phosphoenolpyruvate-dependent sugar phosphotransferase system"/>
    <property type="evidence" value="ECO:0007669"/>
    <property type="project" value="UniProtKB-KW"/>
</dbReference>
<protein>
    <submittedName>
        <fullName evidence="10">PTS sugar transporter subunit IIC</fullName>
    </submittedName>
</protein>
<gene>
    <name evidence="10" type="ORF">C7P63_07255</name>
</gene>
<evidence type="ECO:0000256" key="4">
    <source>
        <dbReference type="ARBA" id="ARBA00022597"/>
    </source>
</evidence>
<keyword evidence="4 10" id="KW-0762">Sugar transport</keyword>
<comment type="caution">
    <text evidence="10">The sequence shown here is derived from an EMBL/GenBank/DDBJ whole genome shotgun (WGS) entry which is preliminary data.</text>
</comment>
<proteinExistence type="predicted"/>
<dbReference type="PROSITE" id="PS51106">
    <property type="entry name" value="PTS_EIIC_TYPE_4"/>
    <property type="match status" value="1"/>
</dbReference>
<keyword evidence="2" id="KW-0813">Transport</keyword>
<organism evidence="10 11">
    <name type="scientific">Vagococcus humatus</name>
    <dbReference type="NCBI Taxonomy" id="1889241"/>
    <lineage>
        <taxon>Bacteria</taxon>
        <taxon>Bacillati</taxon>
        <taxon>Bacillota</taxon>
        <taxon>Bacilli</taxon>
        <taxon>Lactobacillales</taxon>
        <taxon>Enterococcaceae</taxon>
        <taxon>Vagococcus</taxon>
    </lineage>
</organism>
<dbReference type="GO" id="GO:0005886">
    <property type="term" value="C:plasma membrane"/>
    <property type="evidence" value="ECO:0007669"/>
    <property type="project" value="UniProtKB-SubCell"/>
</dbReference>
<evidence type="ECO:0000256" key="8">
    <source>
        <dbReference type="ARBA" id="ARBA00023136"/>
    </source>
</evidence>
<evidence type="ECO:0000256" key="5">
    <source>
        <dbReference type="ARBA" id="ARBA00022683"/>
    </source>
</evidence>
<feature type="transmembrane region" description="Helical" evidence="9">
    <location>
        <begin position="180"/>
        <end position="200"/>
    </location>
</feature>
<comment type="subcellular location">
    <subcellularLocation>
        <location evidence="1">Cell membrane</location>
        <topology evidence="1">Multi-pass membrane protein</topology>
    </subcellularLocation>
</comment>
<dbReference type="Proteomes" id="UP000277864">
    <property type="component" value="Unassembled WGS sequence"/>
</dbReference>
<keyword evidence="8 9" id="KW-0472">Membrane</keyword>
<evidence type="ECO:0000256" key="6">
    <source>
        <dbReference type="ARBA" id="ARBA00022692"/>
    </source>
</evidence>
<feature type="transmembrane region" description="Helical" evidence="9">
    <location>
        <begin position="212"/>
        <end position="245"/>
    </location>
</feature>
<dbReference type="EMBL" id="PXZH01000003">
    <property type="protein sequence ID" value="RST89078.1"/>
    <property type="molecule type" value="Genomic_DNA"/>
</dbReference>
<name>A0A429Z5X5_9ENTE</name>
<dbReference type="OrthoDB" id="9815089at2"/>
<dbReference type="Pfam" id="PF03609">
    <property type="entry name" value="EII-Sor"/>
    <property type="match status" value="1"/>
</dbReference>